<sequence>MEHRSLVWPVHKQVCGPGKAFPFEMPPLKDDEFKALEFLLDLLEFPRPAGAADSAQPRAVSHVSLRHKCFSKEVPTLLLLHALGRSQYVPNINAVAGAVRAQMGHALTMMLALGQKTVPVFDDLCIAAAVLTCIEGKSETTAAATVTEKHIATSMHRALLTSNATRTLPMPGLKPFFLPPLSDADIADAWSALLSEALRPLTFSSHSDVDAWIASLTLTLRAFHRFATWHDYDDKSRRISSVRVIMLCDV</sequence>
<evidence type="ECO:0000313" key="2">
    <source>
        <dbReference type="Proteomes" id="UP000237144"/>
    </source>
</evidence>
<evidence type="ECO:0000313" key="1">
    <source>
        <dbReference type="EMBL" id="POY74286.1"/>
    </source>
</evidence>
<dbReference type="EMBL" id="PJQD01000026">
    <property type="protein sequence ID" value="POY74286.1"/>
    <property type="molecule type" value="Genomic_DNA"/>
</dbReference>
<protein>
    <submittedName>
        <fullName evidence="1">Uncharacterized protein</fullName>
    </submittedName>
</protein>
<gene>
    <name evidence="1" type="ORF">BMF94_2724</name>
</gene>
<comment type="caution">
    <text evidence="1">The sequence shown here is derived from an EMBL/GenBank/DDBJ whole genome shotgun (WGS) entry which is preliminary data.</text>
</comment>
<proteinExistence type="predicted"/>
<organism evidence="1 2">
    <name type="scientific">Rhodotorula taiwanensis</name>
    <dbReference type="NCBI Taxonomy" id="741276"/>
    <lineage>
        <taxon>Eukaryota</taxon>
        <taxon>Fungi</taxon>
        <taxon>Dikarya</taxon>
        <taxon>Basidiomycota</taxon>
        <taxon>Pucciniomycotina</taxon>
        <taxon>Microbotryomycetes</taxon>
        <taxon>Sporidiobolales</taxon>
        <taxon>Sporidiobolaceae</taxon>
        <taxon>Rhodotorula</taxon>
    </lineage>
</organism>
<dbReference type="Proteomes" id="UP000237144">
    <property type="component" value="Unassembled WGS sequence"/>
</dbReference>
<dbReference type="AlphaFoldDB" id="A0A2S5BBY1"/>
<reference evidence="1 2" key="1">
    <citation type="journal article" date="2018" name="Front. Microbiol.">
        <title>Prospects for Fungal Bioremediation of Acidic Radioactive Waste Sites: Characterization and Genome Sequence of Rhodotorula taiwanensis MD1149.</title>
        <authorList>
            <person name="Tkavc R."/>
            <person name="Matrosova V.Y."/>
            <person name="Grichenko O.E."/>
            <person name="Gostincar C."/>
            <person name="Volpe R.P."/>
            <person name="Klimenkova P."/>
            <person name="Gaidamakova E.K."/>
            <person name="Zhou C.E."/>
            <person name="Stewart B.J."/>
            <person name="Lyman M.G."/>
            <person name="Malfatti S.A."/>
            <person name="Rubinfeld B."/>
            <person name="Courtot M."/>
            <person name="Singh J."/>
            <person name="Dalgard C.L."/>
            <person name="Hamilton T."/>
            <person name="Frey K.G."/>
            <person name="Gunde-Cimerman N."/>
            <person name="Dugan L."/>
            <person name="Daly M.J."/>
        </authorList>
    </citation>
    <scope>NUCLEOTIDE SEQUENCE [LARGE SCALE GENOMIC DNA]</scope>
    <source>
        <strain evidence="1 2">MD1149</strain>
    </source>
</reference>
<keyword evidence="2" id="KW-1185">Reference proteome</keyword>
<accession>A0A2S5BBY1</accession>
<name>A0A2S5BBY1_9BASI</name>